<dbReference type="RefSeq" id="WP_345708169.1">
    <property type="nucleotide sequence ID" value="NZ_BAABKV010000001.1"/>
</dbReference>
<sequence length="460" mass="48095">MPVSETAATAAVIRSRRVVLPDGERPADVVVRDGRIERVVAHGSAVPSDARLTDLGDTALLPGLVDTHVHVNEPGRTEWEGFATATRAAAAGGVTTIVDMPLNSVPPTTTLAGLEAKRKTAEGQAWVDLGFWGGAVPGNTGDLAALHEAGVFGFKSFLAPSGVDEFPHLATEQDLESALAEQARLGALAIIHAEDPAVLDAAPQRPGVHYRDFLASRPDDAEAAAVARLLDTARRTGARVHILHVSSAAVLPLLRQARADGGEVTAETCPHYLTLTAEQVPDGDTAFKCCPPIRSEANRDALWAALAAGEFAAVVSDHSPSTPDLKLLERYGGSGDFAAAWGGIASLQVGLPAVWTEARRRGHALADVVRWMAAGPAALVGLTGRKGAIAAGCDADLVAFDPDAPFAVRAEELHHRNPVTPYAGRTLTGAVRTTWLRGRVVDTAGEPFGRQIGRPAAADR</sequence>
<dbReference type="SUPFAM" id="SSF51338">
    <property type="entry name" value="Composite domain of metallo-dependent hydrolases"/>
    <property type="match status" value="1"/>
</dbReference>
<feature type="domain" description="Amidohydrolase-related" evidence="9">
    <location>
        <begin position="60"/>
        <end position="441"/>
    </location>
</feature>
<gene>
    <name evidence="10" type="primary">allB</name>
    <name evidence="10" type="ORF">ACFQMG_30430</name>
</gene>
<comment type="caution">
    <text evidence="10">The sequence shown here is derived from an EMBL/GenBank/DDBJ whole genome shotgun (WGS) entry which is preliminary data.</text>
</comment>
<evidence type="ECO:0000256" key="7">
    <source>
        <dbReference type="ARBA" id="ARBA00022801"/>
    </source>
</evidence>
<dbReference type="EC" id="3.5.2.5" evidence="5"/>
<dbReference type="InterPro" id="IPR032466">
    <property type="entry name" value="Metal_Hydrolase"/>
</dbReference>
<evidence type="ECO:0000256" key="8">
    <source>
        <dbReference type="ARBA" id="ARBA00022833"/>
    </source>
</evidence>
<evidence type="ECO:0000256" key="5">
    <source>
        <dbReference type="ARBA" id="ARBA00012863"/>
    </source>
</evidence>
<dbReference type="InterPro" id="IPR006680">
    <property type="entry name" value="Amidohydro-rel"/>
</dbReference>
<dbReference type="NCBIfam" id="TIGR03178">
    <property type="entry name" value="allantoinase"/>
    <property type="match status" value="1"/>
</dbReference>
<keyword evidence="8" id="KW-0862">Zinc</keyword>
<comment type="pathway">
    <text evidence="2">Nitrogen metabolism; (S)-allantoin degradation; allantoate from (S)-allantoin: step 1/1.</text>
</comment>
<name>A0ABW2G6M8_9ACTN</name>
<dbReference type="EMBL" id="JBHTAJ010000080">
    <property type="protein sequence ID" value="MFC7183872.1"/>
    <property type="molecule type" value="Genomic_DNA"/>
</dbReference>
<dbReference type="InterPro" id="IPR017593">
    <property type="entry name" value="Allantoinase"/>
</dbReference>
<organism evidence="10 11">
    <name type="scientific">Kitasatospora paranensis</name>
    <dbReference type="NCBI Taxonomy" id="258053"/>
    <lineage>
        <taxon>Bacteria</taxon>
        <taxon>Bacillati</taxon>
        <taxon>Actinomycetota</taxon>
        <taxon>Actinomycetes</taxon>
        <taxon>Kitasatosporales</taxon>
        <taxon>Streptomycetaceae</taxon>
        <taxon>Kitasatospora</taxon>
    </lineage>
</organism>
<comment type="cofactor">
    <cofactor evidence="1">
        <name>Zn(2+)</name>
        <dbReference type="ChEBI" id="CHEBI:29105"/>
    </cofactor>
</comment>
<accession>A0ABW2G6M8</accession>
<evidence type="ECO:0000256" key="3">
    <source>
        <dbReference type="ARBA" id="ARBA00010368"/>
    </source>
</evidence>
<evidence type="ECO:0000256" key="2">
    <source>
        <dbReference type="ARBA" id="ARBA00004968"/>
    </source>
</evidence>
<comment type="similarity">
    <text evidence="3">Belongs to the metallo-dependent hydrolases superfamily. Allantoinase family.</text>
</comment>
<evidence type="ECO:0000313" key="10">
    <source>
        <dbReference type="EMBL" id="MFC7183872.1"/>
    </source>
</evidence>
<evidence type="ECO:0000256" key="4">
    <source>
        <dbReference type="ARBA" id="ARBA00011881"/>
    </source>
</evidence>
<dbReference type="PANTHER" id="PTHR43668:SF2">
    <property type="entry name" value="ALLANTOINASE"/>
    <property type="match status" value="1"/>
</dbReference>
<evidence type="ECO:0000256" key="1">
    <source>
        <dbReference type="ARBA" id="ARBA00001947"/>
    </source>
</evidence>
<dbReference type="PANTHER" id="PTHR43668">
    <property type="entry name" value="ALLANTOINASE"/>
    <property type="match status" value="1"/>
</dbReference>
<proteinExistence type="inferred from homology"/>
<dbReference type="InterPro" id="IPR011059">
    <property type="entry name" value="Metal-dep_hydrolase_composite"/>
</dbReference>
<dbReference type="Pfam" id="PF01979">
    <property type="entry name" value="Amidohydro_1"/>
    <property type="match status" value="1"/>
</dbReference>
<evidence type="ECO:0000259" key="9">
    <source>
        <dbReference type="Pfam" id="PF01979"/>
    </source>
</evidence>
<reference evidence="11" key="1">
    <citation type="journal article" date="2019" name="Int. J. Syst. Evol. Microbiol.">
        <title>The Global Catalogue of Microorganisms (GCM) 10K type strain sequencing project: providing services to taxonomists for standard genome sequencing and annotation.</title>
        <authorList>
            <consortium name="The Broad Institute Genomics Platform"/>
            <consortium name="The Broad Institute Genome Sequencing Center for Infectious Disease"/>
            <person name="Wu L."/>
            <person name="Ma J."/>
        </authorList>
    </citation>
    <scope>NUCLEOTIDE SEQUENCE [LARGE SCALE GENOMIC DNA]</scope>
    <source>
        <strain evidence="11">CGMCC 1.12859</strain>
    </source>
</reference>
<dbReference type="Gene3D" id="3.20.20.140">
    <property type="entry name" value="Metal-dependent hydrolases"/>
    <property type="match status" value="1"/>
</dbReference>
<dbReference type="GO" id="GO:0004038">
    <property type="term" value="F:allantoinase activity"/>
    <property type="evidence" value="ECO:0007669"/>
    <property type="project" value="UniProtKB-EC"/>
</dbReference>
<keyword evidence="7 10" id="KW-0378">Hydrolase</keyword>
<keyword evidence="6" id="KW-0479">Metal-binding</keyword>
<dbReference type="InterPro" id="IPR050138">
    <property type="entry name" value="DHOase/Allantoinase_Hydrolase"/>
</dbReference>
<dbReference type="Proteomes" id="UP001596435">
    <property type="component" value="Unassembled WGS sequence"/>
</dbReference>
<comment type="subunit">
    <text evidence="4">Homotetramer.</text>
</comment>
<keyword evidence="11" id="KW-1185">Reference proteome</keyword>
<evidence type="ECO:0000313" key="11">
    <source>
        <dbReference type="Proteomes" id="UP001596435"/>
    </source>
</evidence>
<protein>
    <recommendedName>
        <fullName evidence="5">allantoinase</fullName>
        <ecNumber evidence="5">3.5.2.5</ecNumber>
    </recommendedName>
</protein>
<dbReference type="SUPFAM" id="SSF51556">
    <property type="entry name" value="Metallo-dependent hydrolases"/>
    <property type="match status" value="1"/>
</dbReference>
<evidence type="ECO:0000256" key="6">
    <source>
        <dbReference type="ARBA" id="ARBA00022723"/>
    </source>
</evidence>